<dbReference type="Pfam" id="PF01321">
    <property type="entry name" value="Creatinase_N"/>
    <property type="match status" value="1"/>
</dbReference>
<dbReference type="InterPro" id="IPR029149">
    <property type="entry name" value="Creatin/AminoP/Spt16_N"/>
</dbReference>
<dbReference type="SUPFAM" id="SSF53092">
    <property type="entry name" value="Creatinase/prolidase N-terminal domain"/>
    <property type="match status" value="1"/>
</dbReference>
<dbReference type="Pfam" id="PF00557">
    <property type="entry name" value="Peptidase_M24"/>
    <property type="match status" value="1"/>
</dbReference>
<dbReference type="InterPro" id="IPR050659">
    <property type="entry name" value="Peptidase_M24B"/>
</dbReference>
<gene>
    <name evidence="3" type="ORF">DJ90_4074</name>
</gene>
<dbReference type="EMBL" id="JMQA01000017">
    <property type="protein sequence ID" value="KFN10765.1"/>
    <property type="molecule type" value="Genomic_DNA"/>
</dbReference>
<dbReference type="SUPFAM" id="SSF55920">
    <property type="entry name" value="Creatinase/aminopeptidase"/>
    <property type="match status" value="1"/>
</dbReference>
<dbReference type="InterPro" id="IPR036005">
    <property type="entry name" value="Creatinase/aminopeptidase-like"/>
</dbReference>
<evidence type="ECO:0000259" key="2">
    <source>
        <dbReference type="Pfam" id="PF01321"/>
    </source>
</evidence>
<dbReference type="InterPro" id="IPR000587">
    <property type="entry name" value="Creatinase_N"/>
</dbReference>
<comment type="caution">
    <text evidence="3">The sequence shown here is derived from an EMBL/GenBank/DDBJ whole genome shotgun (WGS) entry which is preliminary data.</text>
</comment>
<evidence type="ECO:0000313" key="4">
    <source>
        <dbReference type="Proteomes" id="UP000029278"/>
    </source>
</evidence>
<evidence type="ECO:0000259" key="1">
    <source>
        <dbReference type="Pfam" id="PF00557"/>
    </source>
</evidence>
<dbReference type="CDD" id="cd01092">
    <property type="entry name" value="APP-like"/>
    <property type="match status" value="1"/>
</dbReference>
<organism evidence="3 4">
    <name type="scientific">Paenibacillus macerans</name>
    <name type="common">Bacillus macerans</name>
    <dbReference type="NCBI Taxonomy" id="44252"/>
    <lineage>
        <taxon>Bacteria</taxon>
        <taxon>Bacillati</taxon>
        <taxon>Bacillota</taxon>
        <taxon>Bacilli</taxon>
        <taxon>Bacillales</taxon>
        <taxon>Paenibacillaceae</taxon>
        <taxon>Paenibacillus</taxon>
    </lineage>
</organism>
<dbReference type="AlphaFoldDB" id="A0A090ZKG8"/>
<dbReference type="RefSeq" id="WP_036622855.1">
    <property type="nucleotide sequence ID" value="NZ_JAKOBR010000121.1"/>
</dbReference>
<dbReference type="InterPro" id="IPR000994">
    <property type="entry name" value="Pept_M24"/>
</dbReference>
<dbReference type="PRINTS" id="PR00599">
    <property type="entry name" value="MAPEPTIDASE"/>
</dbReference>
<accession>A0A090ZKG8</accession>
<dbReference type="PATRIC" id="fig|44252.3.peg.1178"/>
<dbReference type="STRING" id="44252.DJ90_4074"/>
<dbReference type="InterPro" id="IPR001714">
    <property type="entry name" value="Pept_M24_MAP"/>
</dbReference>
<feature type="domain" description="Creatinase N-terminal" evidence="2">
    <location>
        <begin position="5"/>
        <end position="129"/>
    </location>
</feature>
<dbReference type="GeneID" id="77007094"/>
<dbReference type="GO" id="GO:0008235">
    <property type="term" value="F:metalloexopeptidase activity"/>
    <property type="evidence" value="ECO:0007669"/>
    <property type="project" value="UniProtKB-ARBA"/>
</dbReference>
<dbReference type="PANTHER" id="PTHR46112">
    <property type="entry name" value="AMINOPEPTIDASE"/>
    <property type="match status" value="1"/>
</dbReference>
<reference evidence="3 4" key="1">
    <citation type="submission" date="2014-04" db="EMBL/GenBank/DDBJ databases">
        <authorList>
            <person name="Bishop-Lilly K.A."/>
            <person name="Broomall S.M."/>
            <person name="Chain P.S."/>
            <person name="Chertkov O."/>
            <person name="Coyne S.R."/>
            <person name="Daligault H.E."/>
            <person name="Davenport K.W."/>
            <person name="Erkkila T."/>
            <person name="Frey K.G."/>
            <person name="Gibbons H.S."/>
            <person name="Gu W."/>
            <person name="Jaissle J."/>
            <person name="Johnson S.L."/>
            <person name="Koroleva G.I."/>
            <person name="Ladner J.T."/>
            <person name="Lo C.-C."/>
            <person name="Minogue T.D."/>
            <person name="Munk C."/>
            <person name="Palacios G.F."/>
            <person name="Redden C.L."/>
            <person name="Rosenzweig C.N."/>
            <person name="Scholz M.B."/>
            <person name="Teshima H."/>
            <person name="Xu Y."/>
        </authorList>
    </citation>
    <scope>NUCLEOTIDE SEQUENCE [LARGE SCALE GENOMIC DNA]</scope>
    <source>
        <strain evidence="3 4">8244</strain>
    </source>
</reference>
<dbReference type="Gene3D" id="3.40.350.10">
    <property type="entry name" value="Creatinase/prolidase N-terminal domain"/>
    <property type="match status" value="1"/>
</dbReference>
<sequence>MEAQRLEKVRAALKRQGIDGLLIASPYNRRYVTGFTGTAGTVVITQDRALLVTDFRYTSQASQQAREYEVVQAAGDPLELIREKLAGAGVAKLGFEKNHVTYAGYEAYEKCFQGFELVPTDNIVEQQRGIKDEREQAHIRRAIEITEKAFDYILGFMKPGVTEREAAAELEYFMRKNGAISSAYPTIVASGVRSALPHGLASDKPLGVNEFVTLDFGANYEGYCSDLTRTVFIGEPTERHQEIYRIVLEANRTALEGLKPGMTGKEGDALARDCIAGYGYGDYFGHGLGHAFGLEIHEPMRFSQKTEDVLEPGAILTVEPGIYIPDFGGVRIEDDILVTETGIEVLTKSSKELIVL</sequence>
<protein>
    <submittedName>
        <fullName evidence="3">Metallopeptidase M24 family protein</fullName>
    </submittedName>
</protein>
<keyword evidence="4" id="KW-1185">Reference proteome</keyword>
<proteinExistence type="predicted"/>
<name>A0A090ZKG8_PAEMA</name>
<dbReference type="Gene3D" id="3.90.230.10">
    <property type="entry name" value="Creatinase/methionine aminopeptidase superfamily"/>
    <property type="match status" value="1"/>
</dbReference>
<feature type="domain" description="Peptidase M24" evidence="1">
    <location>
        <begin position="138"/>
        <end position="340"/>
    </location>
</feature>
<dbReference type="GO" id="GO:0004177">
    <property type="term" value="F:aminopeptidase activity"/>
    <property type="evidence" value="ECO:0007669"/>
    <property type="project" value="UniProtKB-ARBA"/>
</dbReference>
<dbReference type="OrthoDB" id="9806388at2"/>
<dbReference type="PANTHER" id="PTHR46112:SF3">
    <property type="entry name" value="AMINOPEPTIDASE YPDF"/>
    <property type="match status" value="1"/>
</dbReference>
<dbReference type="Proteomes" id="UP000029278">
    <property type="component" value="Unassembled WGS sequence"/>
</dbReference>
<evidence type="ECO:0000313" key="3">
    <source>
        <dbReference type="EMBL" id="KFN10765.1"/>
    </source>
</evidence>
<dbReference type="HOGENOM" id="CLU_017266_4_0_9"/>